<evidence type="ECO:0000256" key="1">
    <source>
        <dbReference type="ARBA" id="ARBA00004196"/>
    </source>
</evidence>
<reference evidence="7 8" key="1">
    <citation type="submission" date="2006-03" db="EMBL/GenBank/DDBJ databases">
        <authorList>
            <person name="Giovannoni S.J."/>
            <person name="Cho J.-C."/>
            <person name="Ferriera S."/>
            <person name="Johnson J."/>
            <person name="Kravitz S."/>
            <person name="Halpern A."/>
            <person name="Remington K."/>
            <person name="Beeson K."/>
            <person name="Tran B."/>
            <person name="Rogers Y.-H."/>
            <person name="Friedman R."/>
            <person name="Venter J.C."/>
        </authorList>
    </citation>
    <scope>NUCLEOTIDE SEQUENCE [LARGE SCALE GENOMIC DNA]</scope>
    <source>
        <strain evidence="7 8">HTCC2207</strain>
    </source>
</reference>
<dbReference type="Pfam" id="PF00496">
    <property type="entry name" value="SBP_bac_5"/>
    <property type="match status" value="1"/>
</dbReference>
<comment type="caution">
    <text evidence="7">The sequence shown here is derived from an EMBL/GenBank/DDBJ whole genome shotgun (WGS) entry which is preliminary data.</text>
</comment>
<evidence type="ECO:0000256" key="3">
    <source>
        <dbReference type="ARBA" id="ARBA00022448"/>
    </source>
</evidence>
<feature type="region of interest" description="Disordered" evidence="5">
    <location>
        <begin position="1"/>
        <end position="22"/>
    </location>
</feature>
<dbReference type="InterPro" id="IPR030678">
    <property type="entry name" value="Peptide/Ni-bd"/>
</dbReference>
<evidence type="ECO:0000256" key="4">
    <source>
        <dbReference type="ARBA" id="ARBA00022729"/>
    </source>
</evidence>
<dbReference type="GO" id="GO:0043190">
    <property type="term" value="C:ATP-binding cassette (ABC) transporter complex"/>
    <property type="evidence" value="ECO:0007669"/>
    <property type="project" value="InterPro"/>
</dbReference>
<gene>
    <name evidence="7" type="ORF">GB2207_02287</name>
</gene>
<dbReference type="PANTHER" id="PTHR30290">
    <property type="entry name" value="PERIPLASMIC BINDING COMPONENT OF ABC TRANSPORTER"/>
    <property type="match status" value="1"/>
</dbReference>
<dbReference type="CDD" id="cd08504">
    <property type="entry name" value="PBP2_OppA"/>
    <property type="match status" value="1"/>
</dbReference>
<keyword evidence="4" id="KW-0732">Signal</keyword>
<dbReference type="Gene3D" id="3.90.76.10">
    <property type="entry name" value="Dipeptide-binding Protein, Domain 1"/>
    <property type="match status" value="1"/>
</dbReference>
<dbReference type="SUPFAM" id="SSF53850">
    <property type="entry name" value="Periplasmic binding protein-like II"/>
    <property type="match status" value="1"/>
</dbReference>
<dbReference type="Proteomes" id="UP000005555">
    <property type="component" value="Unassembled WGS sequence"/>
</dbReference>
<dbReference type="PANTHER" id="PTHR30290:SF10">
    <property type="entry name" value="PERIPLASMIC OLIGOPEPTIDE-BINDING PROTEIN-RELATED"/>
    <property type="match status" value="1"/>
</dbReference>
<comment type="subcellular location">
    <subcellularLocation>
        <location evidence="1">Cell envelope</location>
    </subcellularLocation>
</comment>
<dbReference type="FunFam" id="3.90.76.10:FF:000001">
    <property type="entry name" value="Oligopeptide ABC transporter substrate-binding protein"/>
    <property type="match status" value="1"/>
</dbReference>
<dbReference type="HOGENOM" id="CLU_017028_0_3_6"/>
<dbReference type="PIRSF" id="PIRSF002741">
    <property type="entry name" value="MppA"/>
    <property type="match status" value="1"/>
</dbReference>
<dbReference type="GO" id="GO:0030288">
    <property type="term" value="C:outer membrane-bounded periplasmic space"/>
    <property type="evidence" value="ECO:0007669"/>
    <property type="project" value="UniProtKB-ARBA"/>
</dbReference>
<keyword evidence="8" id="KW-1185">Reference proteome</keyword>
<dbReference type="GO" id="GO:1904680">
    <property type="term" value="F:peptide transmembrane transporter activity"/>
    <property type="evidence" value="ECO:0007669"/>
    <property type="project" value="TreeGrafter"/>
</dbReference>
<comment type="similarity">
    <text evidence="2">Belongs to the bacterial solute-binding protein 5 family.</text>
</comment>
<feature type="compositionally biased region" description="Polar residues" evidence="5">
    <location>
        <begin position="1"/>
        <end position="20"/>
    </location>
</feature>
<evidence type="ECO:0000313" key="7">
    <source>
        <dbReference type="EMBL" id="EAS47595.1"/>
    </source>
</evidence>
<dbReference type="InterPro" id="IPR039424">
    <property type="entry name" value="SBP_5"/>
</dbReference>
<dbReference type="Gene3D" id="3.40.190.10">
    <property type="entry name" value="Periplasmic binding protein-like II"/>
    <property type="match status" value="1"/>
</dbReference>
<dbReference type="Gene3D" id="3.10.105.10">
    <property type="entry name" value="Dipeptide-binding Protein, Domain 3"/>
    <property type="match status" value="1"/>
</dbReference>
<keyword evidence="3" id="KW-0813">Transport</keyword>
<dbReference type="GO" id="GO:0015833">
    <property type="term" value="P:peptide transport"/>
    <property type="evidence" value="ECO:0007669"/>
    <property type="project" value="TreeGrafter"/>
</dbReference>
<name>Q1YT92_9GAMM</name>
<evidence type="ECO:0000256" key="2">
    <source>
        <dbReference type="ARBA" id="ARBA00005695"/>
    </source>
</evidence>
<sequence length="570" mass="64379">MSHSSATTPTQPNCGNNPSFRPNPIKPLTPLLLLALLTLLTSCGGGENNVSSGNRSGTLHWGNGTEPQSLDPHIATGVPEHKIIVALMEGLVLKDSKTLEPRPGVATSWDISDDGRVYTFYLRKDARWSNGDPHNAHDYVWSWWRALQPALGNLYAYMYFPIANAKEYYEGQISDFEQVGVKALDDHTLQVTLNNPTPYFLQLLDHYSLYPVHRATIEKFGDADQRGTRWTYEGNLVGNGAFQLSEWKINRRVVVERNPHYWDAESIKLNKIIFYPIENAVTVERMFRAGQLHYSGTVPADKIATYRERKDPSLHIAPYLGVYFYRINTRIPQLQDKRVRRALGMTIDRDKISQRILKGGQIPAYTITPPGTMGYYPKSDLAFDPEAARQLLADAGYPNGEGFPATEILYNTSEGHRKIAVAIQQMWKKHLNIDVKLLNQEWKVYLNSVTSLDYEIGRAGWIGDYVDPNNFLDMFLCNGGNNRTSWCNPEYDQLILKAAPEAKTHAERLAIFERAETMLLDAMPVIPIYIYTSNNLVNASVKNFNDNILNQPSFKEMYLEAGPADAGAKN</sequence>
<protein>
    <submittedName>
        <fullName evidence="7">Oligopeptide ABC transporter, periplasmic oligopeptide-binding protein</fullName>
    </submittedName>
</protein>
<dbReference type="eggNOG" id="COG4166">
    <property type="taxonomic scope" value="Bacteria"/>
</dbReference>
<dbReference type="InterPro" id="IPR000914">
    <property type="entry name" value="SBP_5_dom"/>
</dbReference>
<organism evidence="7 8">
    <name type="scientific">gamma proteobacterium HTCC2207</name>
    <dbReference type="NCBI Taxonomy" id="314287"/>
    <lineage>
        <taxon>Bacteria</taxon>
        <taxon>Pseudomonadati</taxon>
        <taxon>Pseudomonadota</taxon>
        <taxon>Gammaproteobacteria</taxon>
        <taxon>Cellvibrionales</taxon>
        <taxon>Porticoccaceae</taxon>
        <taxon>SAR92 clade</taxon>
    </lineage>
</organism>
<evidence type="ECO:0000256" key="5">
    <source>
        <dbReference type="SAM" id="MobiDB-lite"/>
    </source>
</evidence>
<dbReference type="EMBL" id="AAPI01000002">
    <property type="protein sequence ID" value="EAS47595.1"/>
    <property type="molecule type" value="Genomic_DNA"/>
</dbReference>
<dbReference type="FunFam" id="3.10.105.10:FF:000001">
    <property type="entry name" value="Oligopeptide ABC transporter, oligopeptide-binding protein"/>
    <property type="match status" value="1"/>
</dbReference>
<dbReference type="OrthoDB" id="9801912at2"/>
<accession>Q1YT92</accession>
<evidence type="ECO:0000313" key="8">
    <source>
        <dbReference type="Proteomes" id="UP000005555"/>
    </source>
</evidence>
<proteinExistence type="inferred from homology"/>
<feature type="domain" description="Solute-binding protein family 5" evidence="6">
    <location>
        <begin position="100"/>
        <end position="482"/>
    </location>
</feature>
<dbReference type="AlphaFoldDB" id="Q1YT92"/>
<evidence type="ECO:0000259" key="6">
    <source>
        <dbReference type="Pfam" id="PF00496"/>
    </source>
</evidence>
<dbReference type="STRING" id="314287.GB2207_02287"/>